<organism evidence="1 2">
    <name type="scientific">Flavobacterium branchiicola</name>
    <dbReference type="NCBI Taxonomy" id="1114875"/>
    <lineage>
        <taxon>Bacteria</taxon>
        <taxon>Pseudomonadati</taxon>
        <taxon>Bacteroidota</taxon>
        <taxon>Flavobacteriia</taxon>
        <taxon>Flavobacteriales</taxon>
        <taxon>Flavobacteriaceae</taxon>
        <taxon>Flavobacterium</taxon>
    </lineage>
</organism>
<keyword evidence="2" id="KW-1185">Reference proteome</keyword>
<gene>
    <name evidence="1" type="ORF">ACFO5S_20570</name>
</gene>
<name>A0ABV9PHZ3_9FLAO</name>
<protein>
    <recommendedName>
        <fullName evidence="3">Lipoprotein</fullName>
    </recommendedName>
</protein>
<sequence>MKKDILGSEISQFMEDNNYKIQYEADGYLNQDNFKDKILVLQENDENKSTGRLTIILFGQKQGYKLFKESYTIMPPEYTLDGYKLFDIEDVTIEKNKIAIDLSSIGPNGHIYFEFLFQNNNLELYGYNGYFMGAGSHTEYIYKAENKTNGTLEETVMNTMEDDMRSTTKSYTIKLKSPADFENFDHSKFLTEISQQTE</sequence>
<dbReference type="EMBL" id="JBHSGV010000009">
    <property type="protein sequence ID" value="MFC4749859.1"/>
    <property type="molecule type" value="Genomic_DNA"/>
</dbReference>
<dbReference type="RefSeq" id="WP_213259759.1">
    <property type="nucleotide sequence ID" value="NZ_JAGYWA010000009.1"/>
</dbReference>
<proteinExistence type="predicted"/>
<dbReference type="Proteomes" id="UP001595935">
    <property type="component" value="Unassembled WGS sequence"/>
</dbReference>
<evidence type="ECO:0000313" key="1">
    <source>
        <dbReference type="EMBL" id="MFC4749859.1"/>
    </source>
</evidence>
<comment type="caution">
    <text evidence="1">The sequence shown here is derived from an EMBL/GenBank/DDBJ whole genome shotgun (WGS) entry which is preliminary data.</text>
</comment>
<accession>A0ABV9PHZ3</accession>
<reference evidence="2" key="1">
    <citation type="journal article" date="2019" name="Int. J. Syst. Evol. Microbiol.">
        <title>The Global Catalogue of Microorganisms (GCM) 10K type strain sequencing project: providing services to taxonomists for standard genome sequencing and annotation.</title>
        <authorList>
            <consortium name="The Broad Institute Genomics Platform"/>
            <consortium name="The Broad Institute Genome Sequencing Center for Infectious Disease"/>
            <person name="Wu L."/>
            <person name="Ma J."/>
        </authorList>
    </citation>
    <scope>NUCLEOTIDE SEQUENCE [LARGE SCALE GENOMIC DNA]</scope>
    <source>
        <strain evidence="2">WYCCWR 13023</strain>
    </source>
</reference>
<evidence type="ECO:0000313" key="2">
    <source>
        <dbReference type="Proteomes" id="UP001595935"/>
    </source>
</evidence>
<evidence type="ECO:0008006" key="3">
    <source>
        <dbReference type="Google" id="ProtNLM"/>
    </source>
</evidence>